<keyword evidence="1" id="KW-0812">Transmembrane</keyword>
<dbReference type="Proteomes" id="UP001227126">
    <property type="component" value="Unassembled WGS sequence"/>
</dbReference>
<keyword evidence="1" id="KW-0472">Membrane</keyword>
<keyword evidence="1" id="KW-1133">Transmembrane helix</keyword>
<organism evidence="2 3">
    <name type="scientific">Sedimentitalea xiamensis</name>
    <dbReference type="NCBI Taxonomy" id="3050037"/>
    <lineage>
        <taxon>Bacteria</taxon>
        <taxon>Pseudomonadati</taxon>
        <taxon>Pseudomonadota</taxon>
        <taxon>Alphaproteobacteria</taxon>
        <taxon>Rhodobacterales</taxon>
        <taxon>Paracoccaceae</taxon>
        <taxon>Sedimentitalea</taxon>
    </lineage>
</organism>
<protein>
    <submittedName>
        <fullName evidence="2">Uncharacterized protein</fullName>
    </submittedName>
</protein>
<proteinExistence type="predicted"/>
<reference evidence="2 3" key="1">
    <citation type="submission" date="2023-05" db="EMBL/GenBank/DDBJ databases">
        <title>Sedimentitalea sp. nov. JM2-8.</title>
        <authorList>
            <person name="Huang J."/>
        </authorList>
    </citation>
    <scope>NUCLEOTIDE SEQUENCE [LARGE SCALE GENOMIC DNA]</scope>
    <source>
        <strain evidence="2 3">JM2-8</strain>
    </source>
</reference>
<evidence type="ECO:0000256" key="1">
    <source>
        <dbReference type="SAM" id="Phobius"/>
    </source>
</evidence>
<feature type="transmembrane region" description="Helical" evidence="1">
    <location>
        <begin position="41"/>
        <end position="60"/>
    </location>
</feature>
<gene>
    <name evidence="2" type="ORF">QO034_15125</name>
</gene>
<accession>A0ABT7FH12</accession>
<comment type="caution">
    <text evidence="2">The sequence shown here is derived from an EMBL/GenBank/DDBJ whole genome shotgun (WGS) entry which is preliminary data.</text>
</comment>
<dbReference type="EMBL" id="JASNJE010000019">
    <property type="protein sequence ID" value="MDK3074431.1"/>
    <property type="molecule type" value="Genomic_DNA"/>
</dbReference>
<evidence type="ECO:0000313" key="3">
    <source>
        <dbReference type="Proteomes" id="UP001227126"/>
    </source>
</evidence>
<keyword evidence="3" id="KW-1185">Reference proteome</keyword>
<evidence type="ECO:0000313" key="2">
    <source>
        <dbReference type="EMBL" id="MDK3074431.1"/>
    </source>
</evidence>
<name>A0ABT7FH12_9RHOB</name>
<sequence length="78" mass="8353">MDAARLLPLFGALLLAVPLLWPVPRPGDDPVEGAVSMSDAMIYIFSAWLVLIATIALFGLSTRLWTGSDSPLGKGRSR</sequence>